<reference evidence="3 4" key="1">
    <citation type="submission" date="2021-06" db="EMBL/GenBank/DDBJ databases">
        <authorList>
            <person name="Palmer J.M."/>
        </authorList>
    </citation>
    <scope>NUCLEOTIDE SEQUENCE [LARGE SCALE GENOMIC DNA]</scope>
    <source>
        <strain evidence="3 4">AS_MEX2019</strain>
        <tissue evidence="3">Muscle</tissue>
    </source>
</reference>
<dbReference type="PANTHER" id="PTHR24106">
    <property type="entry name" value="NACHT, LRR AND CARD DOMAINS-CONTAINING"/>
    <property type="match status" value="1"/>
</dbReference>
<keyword evidence="4" id="KW-1185">Reference proteome</keyword>
<keyword evidence="2" id="KW-0677">Repeat</keyword>
<dbReference type="SUPFAM" id="SSF52047">
    <property type="entry name" value="RNI-like"/>
    <property type="match status" value="1"/>
</dbReference>
<dbReference type="InterPro" id="IPR032675">
    <property type="entry name" value="LRR_dom_sf"/>
</dbReference>
<dbReference type="Proteomes" id="UP001469553">
    <property type="component" value="Unassembled WGS sequence"/>
</dbReference>
<evidence type="ECO:0000313" key="3">
    <source>
        <dbReference type="EMBL" id="MEQ2316647.1"/>
    </source>
</evidence>
<feature type="non-terminal residue" evidence="3">
    <location>
        <position position="1"/>
    </location>
</feature>
<comment type="caution">
    <text evidence="3">The sequence shown here is derived from an EMBL/GenBank/DDBJ whole genome shotgun (WGS) entry which is preliminary data.</text>
</comment>
<accession>A0ABV1ADJ8</accession>
<gene>
    <name evidence="3" type="ORF">AMECASPLE_034555</name>
</gene>
<keyword evidence="1" id="KW-0433">Leucine-rich repeat</keyword>
<name>A0ABV1ADJ8_9TELE</name>
<evidence type="ECO:0000256" key="2">
    <source>
        <dbReference type="ARBA" id="ARBA00022737"/>
    </source>
</evidence>
<proteinExistence type="predicted"/>
<protein>
    <submittedName>
        <fullName evidence="3">Uncharacterized protein</fullName>
    </submittedName>
</protein>
<evidence type="ECO:0000313" key="4">
    <source>
        <dbReference type="Proteomes" id="UP001469553"/>
    </source>
</evidence>
<sequence length="60" mass="6898">LWRCSLSEISCASLGSALKFNPSHLTELDLSQNTLKDSDVQQLMKLVKSSEYKLKTLRWR</sequence>
<dbReference type="EMBL" id="JAHRIP010089559">
    <property type="protein sequence ID" value="MEQ2316647.1"/>
    <property type="molecule type" value="Genomic_DNA"/>
</dbReference>
<dbReference type="InterPro" id="IPR051261">
    <property type="entry name" value="NLR"/>
</dbReference>
<organism evidence="3 4">
    <name type="scientific">Ameca splendens</name>
    <dbReference type="NCBI Taxonomy" id="208324"/>
    <lineage>
        <taxon>Eukaryota</taxon>
        <taxon>Metazoa</taxon>
        <taxon>Chordata</taxon>
        <taxon>Craniata</taxon>
        <taxon>Vertebrata</taxon>
        <taxon>Euteleostomi</taxon>
        <taxon>Actinopterygii</taxon>
        <taxon>Neopterygii</taxon>
        <taxon>Teleostei</taxon>
        <taxon>Neoteleostei</taxon>
        <taxon>Acanthomorphata</taxon>
        <taxon>Ovalentaria</taxon>
        <taxon>Atherinomorphae</taxon>
        <taxon>Cyprinodontiformes</taxon>
        <taxon>Goodeidae</taxon>
        <taxon>Ameca</taxon>
    </lineage>
</organism>
<dbReference type="Gene3D" id="3.80.10.10">
    <property type="entry name" value="Ribonuclease Inhibitor"/>
    <property type="match status" value="1"/>
</dbReference>
<evidence type="ECO:0000256" key="1">
    <source>
        <dbReference type="ARBA" id="ARBA00022614"/>
    </source>
</evidence>